<organism evidence="2 3">
    <name type="scientific">Musa troglodytarum</name>
    <name type="common">fe'i banana</name>
    <dbReference type="NCBI Taxonomy" id="320322"/>
    <lineage>
        <taxon>Eukaryota</taxon>
        <taxon>Viridiplantae</taxon>
        <taxon>Streptophyta</taxon>
        <taxon>Embryophyta</taxon>
        <taxon>Tracheophyta</taxon>
        <taxon>Spermatophyta</taxon>
        <taxon>Magnoliopsida</taxon>
        <taxon>Liliopsida</taxon>
        <taxon>Zingiberales</taxon>
        <taxon>Musaceae</taxon>
        <taxon>Musa</taxon>
    </lineage>
</organism>
<evidence type="ECO:0000313" key="3">
    <source>
        <dbReference type="Proteomes" id="UP001055439"/>
    </source>
</evidence>
<evidence type="ECO:0000313" key="2">
    <source>
        <dbReference type="EMBL" id="URD86401.1"/>
    </source>
</evidence>
<feature type="non-terminal residue" evidence="2">
    <location>
        <position position="1"/>
    </location>
</feature>
<name>A0A9E7JMR5_9LILI</name>
<accession>A0A9E7JMR5</accession>
<evidence type="ECO:0000256" key="1">
    <source>
        <dbReference type="SAM" id="MobiDB-lite"/>
    </source>
</evidence>
<proteinExistence type="predicted"/>
<sequence length="80" mass="9009">RWGLCQPPRPEPRLPPQTKQEWSDIKKGNPSAPSDDHQIPTAALQKTVETKGLMTEEHRKGRSSPGIRGTSHRRPGHTLR</sequence>
<reference evidence="2" key="1">
    <citation type="submission" date="2022-05" db="EMBL/GenBank/DDBJ databases">
        <title>The Musa troglodytarum L. genome provides insights into the mechanism of non-climacteric behaviour and enrichment of carotenoids.</title>
        <authorList>
            <person name="Wang J."/>
        </authorList>
    </citation>
    <scope>NUCLEOTIDE SEQUENCE</scope>
    <source>
        <tissue evidence="2">Leaf</tissue>
    </source>
</reference>
<dbReference type="AlphaFoldDB" id="A0A9E7JMR5"/>
<protein>
    <submittedName>
        <fullName evidence="2">Uncharacterized protein</fullName>
    </submittedName>
</protein>
<dbReference type="EMBL" id="CP097504">
    <property type="protein sequence ID" value="URD86401.1"/>
    <property type="molecule type" value="Genomic_DNA"/>
</dbReference>
<keyword evidence="3" id="KW-1185">Reference proteome</keyword>
<feature type="region of interest" description="Disordered" evidence="1">
    <location>
        <begin position="1"/>
        <end position="80"/>
    </location>
</feature>
<dbReference type="Proteomes" id="UP001055439">
    <property type="component" value="Chromosome 2"/>
</dbReference>
<feature type="compositionally biased region" description="Basic residues" evidence="1">
    <location>
        <begin position="70"/>
        <end position="80"/>
    </location>
</feature>
<gene>
    <name evidence="2" type="ORF">MUK42_24979</name>
</gene>